<dbReference type="AlphaFoldDB" id="A0A9Q5HW24"/>
<dbReference type="Gene3D" id="2.60.40.420">
    <property type="entry name" value="Cupredoxins - blue copper proteins"/>
    <property type="match status" value="1"/>
</dbReference>
<keyword evidence="4" id="KW-1185">Reference proteome</keyword>
<dbReference type="InterPro" id="IPR008972">
    <property type="entry name" value="Cupredoxin"/>
</dbReference>
<name>A0A9Q5HW24_SANBA</name>
<evidence type="ECO:0008006" key="5">
    <source>
        <dbReference type="Google" id="ProtNLM"/>
    </source>
</evidence>
<proteinExistence type="predicted"/>
<evidence type="ECO:0000256" key="1">
    <source>
        <dbReference type="SAM" id="MobiDB-lite"/>
    </source>
</evidence>
<dbReference type="OrthoDB" id="1921208at2759"/>
<feature type="signal peptide" evidence="2">
    <location>
        <begin position="1"/>
        <end position="17"/>
    </location>
</feature>
<feature type="region of interest" description="Disordered" evidence="1">
    <location>
        <begin position="160"/>
        <end position="182"/>
    </location>
</feature>
<keyword evidence="2" id="KW-0732">Signal</keyword>
<dbReference type="CDD" id="cd00920">
    <property type="entry name" value="Cupredoxin"/>
    <property type="match status" value="1"/>
</dbReference>
<dbReference type="Proteomes" id="UP000757232">
    <property type="component" value="Unassembled WGS sequence"/>
</dbReference>
<accession>A0A9Q5HW24</accession>
<evidence type="ECO:0000313" key="3">
    <source>
        <dbReference type="EMBL" id="OCB86924.1"/>
    </source>
</evidence>
<organism evidence="3 4">
    <name type="scientific">Sanghuangporus baumii</name>
    <name type="common">Phellinus baumii</name>
    <dbReference type="NCBI Taxonomy" id="108892"/>
    <lineage>
        <taxon>Eukaryota</taxon>
        <taxon>Fungi</taxon>
        <taxon>Dikarya</taxon>
        <taxon>Basidiomycota</taxon>
        <taxon>Agaricomycotina</taxon>
        <taxon>Agaricomycetes</taxon>
        <taxon>Hymenochaetales</taxon>
        <taxon>Hymenochaetaceae</taxon>
        <taxon>Sanghuangporus</taxon>
    </lineage>
</organism>
<sequence length="213" mass="21114">MLFAALAATLLPVYAAAQNVFTVEVASSGLNFSPNNVNGVSDGDVVQFVFRATGHTVTQSTLADPCTPLDGGFNSGTSQAAGDVWNLTISDATTPIWYFCATAQPQIHCEQGMVGAINSPDDKFASYTNAAKAATNTPSVSEVVLSGSGAAATASLTTAPVVSGTSPASGSGSDSGSATGSAAATQSSSAAQPFAGFETLGATVLALFGALLF</sequence>
<reference evidence="3" key="1">
    <citation type="submission" date="2016-06" db="EMBL/GenBank/DDBJ databases">
        <title>Draft Genome sequence of the fungus Inonotus baumii.</title>
        <authorList>
            <person name="Zhu H."/>
            <person name="Lin W."/>
        </authorList>
    </citation>
    <scope>NUCLEOTIDE SEQUENCE</scope>
    <source>
        <strain evidence="3">821</strain>
    </source>
</reference>
<protein>
    <recommendedName>
        <fullName evidence="5">Phytocyanin domain-containing protein</fullName>
    </recommendedName>
</protein>
<evidence type="ECO:0000256" key="2">
    <source>
        <dbReference type="SAM" id="SignalP"/>
    </source>
</evidence>
<gene>
    <name evidence="3" type="ORF">A7U60_g6098</name>
</gene>
<dbReference type="EMBL" id="LNZH02000198">
    <property type="protein sequence ID" value="OCB86924.1"/>
    <property type="molecule type" value="Genomic_DNA"/>
</dbReference>
<dbReference type="SUPFAM" id="SSF49503">
    <property type="entry name" value="Cupredoxins"/>
    <property type="match status" value="1"/>
</dbReference>
<dbReference type="InterPro" id="IPR052953">
    <property type="entry name" value="Ser-rich/MCO-related"/>
</dbReference>
<comment type="caution">
    <text evidence="3">The sequence shown here is derived from an EMBL/GenBank/DDBJ whole genome shotgun (WGS) entry which is preliminary data.</text>
</comment>
<feature type="chain" id="PRO_5040366897" description="Phytocyanin domain-containing protein" evidence="2">
    <location>
        <begin position="18"/>
        <end position="213"/>
    </location>
</feature>
<dbReference type="PANTHER" id="PTHR34883">
    <property type="entry name" value="SERINE-RICH PROTEIN, PUTATIVE-RELATED-RELATED"/>
    <property type="match status" value="1"/>
</dbReference>
<dbReference type="PANTHER" id="PTHR34883:SF15">
    <property type="entry name" value="EXTRACELLULAR SERINE-RICH PROTEIN"/>
    <property type="match status" value="1"/>
</dbReference>
<evidence type="ECO:0000313" key="4">
    <source>
        <dbReference type="Proteomes" id="UP000757232"/>
    </source>
</evidence>